<protein>
    <submittedName>
        <fullName evidence="2">Uncharacterized protein</fullName>
    </submittedName>
</protein>
<dbReference type="OrthoDB" id="9800168at2"/>
<feature type="compositionally biased region" description="Basic and acidic residues" evidence="1">
    <location>
        <begin position="1"/>
        <end position="11"/>
    </location>
</feature>
<dbReference type="EMBL" id="LUKE01000001">
    <property type="protein sequence ID" value="KYG66929.1"/>
    <property type="molecule type" value="Genomic_DNA"/>
</dbReference>
<feature type="region of interest" description="Disordered" evidence="1">
    <location>
        <begin position="1"/>
        <end position="22"/>
    </location>
</feature>
<comment type="caution">
    <text evidence="2">The sequence shown here is derived from an EMBL/GenBank/DDBJ whole genome shotgun (WGS) entry which is preliminary data.</text>
</comment>
<dbReference type="RefSeq" id="WP_061834506.1">
    <property type="nucleotide sequence ID" value="NZ_LUKE01000001.1"/>
</dbReference>
<gene>
    <name evidence="2" type="ORF">AZI86_07845</name>
</gene>
<sequence>MNNKDRDPKETDDGENVEPLKEGEDFYVENGLYVFTAKYLLERGYCCNNGCRHCPYKGPAK</sequence>
<evidence type="ECO:0000313" key="3">
    <source>
        <dbReference type="Proteomes" id="UP000075320"/>
    </source>
</evidence>
<evidence type="ECO:0000313" key="2">
    <source>
        <dbReference type="EMBL" id="KYG66929.1"/>
    </source>
</evidence>
<organism evidence="2 3">
    <name type="scientific">Bdellovibrio bacteriovorus</name>
    <dbReference type="NCBI Taxonomy" id="959"/>
    <lineage>
        <taxon>Bacteria</taxon>
        <taxon>Pseudomonadati</taxon>
        <taxon>Bdellovibrionota</taxon>
        <taxon>Bdellovibrionia</taxon>
        <taxon>Bdellovibrionales</taxon>
        <taxon>Pseudobdellovibrionaceae</taxon>
        <taxon>Bdellovibrio</taxon>
    </lineage>
</organism>
<keyword evidence="3" id="KW-1185">Reference proteome</keyword>
<accession>A0A150WRN4</accession>
<name>A0A150WRN4_BDEBC</name>
<proteinExistence type="predicted"/>
<evidence type="ECO:0000256" key="1">
    <source>
        <dbReference type="SAM" id="MobiDB-lite"/>
    </source>
</evidence>
<dbReference type="AlphaFoldDB" id="A0A150WRN4"/>
<dbReference type="InterPro" id="IPR040807">
    <property type="entry name" value="DUF5522"/>
</dbReference>
<dbReference type="Pfam" id="PF17653">
    <property type="entry name" value="DUF5522"/>
    <property type="match status" value="1"/>
</dbReference>
<dbReference type="Proteomes" id="UP000075320">
    <property type="component" value="Unassembled WGS sequence"/>
</dbReference>
<reference evidence="2 3" key="1">
    <citation type="submission" date="2016-03" db="EMBL/GenBank/DDBJ databases">
        <authorList>
            <person name="Ploux O."/>
        </authorList>
    </citation>
    <scope>NUCLEOTIDE SEQUENCE [LARGE SCALE GENOMIC DNA]</scope>
    <source>
        <strain evidence="2 3">R0</strain>
    </source>
</reference>